<keyword evidence="1" id="KW-0812">Transmembrane</keyword>
<feature type="transmembrane region" description="Helical" evidence="1">
    <location>
        <begin position="85"/>
        <end position="106"/>
    </location>
</feature>
<gene>
    <name evidence="2" type="ORF">RM52_07355</name>
</gene>
<protein>
    <submittedName>
        <fullName evidence="2">Uncharacterized protein</fullName>
    </submittedName>
</protein>
<name>A0A0B4DUH8_9MICO</name>
<dbReference type="Proteomes" id="UP000031202">
    <property type="component" value="Unassembled WGS sequence"/>
</dbReference>
<sequence length="111" mass="11861">MSGTKRSEPTFQRNALAPALLAAAVLFLAPVLLTAGWGIVVLYVVAILALIVGWFAAQARQWVWAVVFAVIAVIWNPVFPFGFDGLVWSLVQPAAAIVFLVAGAMIKTPRA</sequence>
<reference evidence="2 3" key="1">
    <citation type="submission" date="2014-12" db="EMBL/GenBank/DDBJ databases">
        <title>Genome sequencing of Microbacterium hominis TPW29.</title>
        <authorList>
            <person name="Tan P.W."/>
            <person name="Chan K.-G."/>
        </authorList>
    </citation>
    <scope>NUCLEOTIDE SEQUENCE [LARGE SCALE GENOMIC DNA]</scope>
    <source>
        <strain evidence="2 3">TPW29</strain>
    </source>
</reference>
<dbReference type="Pfam" id="PF20619">
    <property type="entry name" value="DUF6804"/>
    <property type="match status" value="1"/>
</dbReference>
<feature type="transmembrane region" description="Helical" evidence="1">
    <location>
        <begin position="62"/>
        <end position="79"/>
    </location>
</feature>
<accession>A0A0B4DUH8</accession>
<evidence type="ECO:0000313" key="2">
    <source>
        <dbReference type="EMBL" id="KIC57898.1"/>
    </source>
</evidence>
<evidence type="ECO:0000256" key="1">
    <source>
        <dbReference type="SAM" id="Phobius"/>
    </source>
</evidence>
<dbReference type="EMBL" id="JWSZ01000010">
    <property type="protein sequence ID" value="KIC57898.1"/>
    <property type="molecule type" value="Genomic_DNA"/>
</dbReference>
<feature type="transmembrane region" description="Helical" evidence="1">
    <location>
        <begin position="15"/>
        <end position="33"/>
    </location>
</feature>
<proteinExistence type="predicted"/>
<keyword evidence="1" id="KW-1133">Transmembrane helix</keyword>
<evidence type="ECO:0000313" key="3">
    <source>
        <dbReference type="Proteomes" id="UP000031202"/>
    </source>
</evidence>
<dbReference type="AlphaFoldDB" id="A0A0B4DUH8"/>
<feature type="transmembrane region" description="Helical" evidence="1">
    <location>
        <begin position="39"/>
        <end position="57"/>
    </location>
</feature>
<dbReference type="RefSeq" id="WP_039415054.1">
    <property type="nucleotide sequence ID" value="NZ_JWSZ01000010.1"/>
</dbReference>
<organism evidence="2 3">
    <name type="scientific">Microbacterium hominis</name>
    <dbReference type="NCBI Taxonomy" id="162426"/>
    <lineage>
        <taxon>Bacteria</taxon>
        <taxon>Bacillati</taxon>
        <taxon>Actinomycetota</taxon>
        <taxon>Actinomycetes</taxon>
        <taxon>Micrococcales</taxon>
        <taxon>Microbacteriaceae</taxon>
        <taxon>Microbacterium</taxon>
    </lineage>
</organism>
<keyword evidence="1" id="KW-0472">Membrane</keyword>
<dbReference type="InterPro" id="IPR046548">
    <property type="entry name" value="DUF6804"/>
</dbReference>
<comment type="caution">
    <text evidence="2">The sequence shown here is derived from an EMBL/GenBank/DDBJ whole genome shotgun (WGS) entry which is preliminary data.</text>
</comment>